<dbReference type="PANTHER" id="PTHR11552">
    <property type="entry name" value="GLUCOSE-METHANOL-CHOLINE GMC OXIDOREDUCTASE"/>
    <property type="match status" value="1"/>
</dbReference>
<reference evidence="3" key="1">
    <citation type="submission" date="2020-11" db="EMBL/GenBank/DDBJ databases">
        <authorList>
            <person name="Tran Van P."/>
        </authorList>
    </citation>
    <scope>NUCLEOTIDE SEQUENCE</scope>
</reference>
<dbReference type="GO" id="GO:0050660">
    <property type="term" value="F:flavin adenine dinucleotide binding"/>
    <property type="evidence" value="ECO:0007669"/>
    <property type="project" value="InterPro"/>
</dbReference>
<comment type="similarity">
    <text evidence="1">Belongs to the GMC oxidoreductase family.</text>
</comment>
<evidence type="ECO:0000313" key="3">
    <source>
        <dbReference type="EMBL" id="CAD7401665.1"/>
    </source>
</evidence>
<feature type="domain" description="Glucose-methanol-choline oxidoreductase C-terminal" evidence="2">
    <location>
        <begin position="43"/>
        <end position="146"/>
    </location>
</feature>
<dbReference type="Pfam" id="PF05199">
    <property type="entry name" value="GMC_oxred_C"/>
    <property type="match status" value="1"/>
</dbReference>
<dbReference type="GO" id="GO:0016614">
    <property type="term" value="F:oxidoreductase activity, acting on CH-OH group of donors"/>
    <property type="evidence" value="ECO:0007669"/>
    <property type="project" value="InterPro"/>
</dbReference>
<dbReference type="SUPFAM" id="SSF54373">
    <property type="entry name" value="FAD-linked reductases, C-terminal domain"/>
    <property type="match status" value="1"/>
</dbReference>
<gene>
    <name evidence="3" type="ORF">TPSB3V08_LOCUS3201</name>
</gene>
<dbReference type="InterPro" id="IPR036188">
    <property type="entry name" value="FAD/NAD-bd_sf"/>
</dbReference>
<dbReference type="SUPFAM" id="SSF51905">
    <property type="entry name" value="FAD/NAD(P)-binding domain"/>
    <property type="match status" value="1"/>
</dbReference>
<organism evidence="3">
    <name type="scientific">Timema poppense</name>
    <name type="common">Walking stick</name>
    <dbReference type="NCBI Taxonomy" id="170557"/>
    <lineage>
        <taxon>Eukaryota</taxon>
        <taxon>Metazoa</taxon>
        <taxon>Ecdysozoa</taxon>
        <taxon>Arthropoda</taxon>
        <taxon>Hexapoda</taxon>
        <taxon>Insecta</taxon>
        <taxon>Pterygota</taxon>
        <taxon>Neoptera</taxon>
        <taxon>Polyneoptera</taxon>
        <taxon>Phasmatodea</taxon>
        <taxon>Timematodea</taxon>
        <taxon>Timematoidea</taxon>
        <taxon>Timematidae</taxon>
        <taxon>Timema</taxon>
    </lineage>
</organism>
<dbReference type="Gene3D" id="3.30.560.10">
    <property type="entry name" value="Glucose Oxidase, domain 3"/>
    <property type="match status" value="1"/>
</dbReference>
<proteinExistence type="inferred from homology"/>
<dbReference type="InterPro" id="IPR007867">
    <property type="entry name" value="GMC_OxRtase_C"/>
</dbReference>
<dbReference type="Gene3D" id="3.50.50.60">
    <property type="entry name" value="FAD/NAD(P)-binding domain"/>
    <property type="match status" value="1"/>
</dbReference>
<dbReference type="PANTHER" id="PTHR11552:SF147">
    <property type="entry name" value="CHOLINE DEHYDROGENASE, MITOCHONDRIAL"/>
    <property type="match status" value="1"/>
</dbReference>
<dbReference type="EMBL" id="OD001373">
    <property type="protein sequence ID" value="CAD7401665.1"/>
    <property type="molecule type" value="Genomic_DNA"/>
</dbReference>
<accession>A0A7R9CUE1</accession>
<evidence type="ECO:0000259" key="2">
    <source>
        <dbReference type="Pfam" id="PF05199"/>
    </source>
</evidence>
<sequence length="208" mass="22883">MYDEKTGAWTGSEITLAPFYSPYVRLLTPSLVPFLPITEELFVKFCERLIQTEPMRRKGVKLDTVPVAGCQHLPHGSRNYWECALRHLTNPENHQVGTCAMGRSEMDSVLDSRLRVHGLKGLRVIDASAIPMVPSGNINGPIIMLAERGADFIKQEHDAFLAQPAFKRSNIMFVPCFVPPSSGCPRLPPGSPASLAAPGYISKTPIIV</sequence>
<evidence type="ECO:0000256" key="1">
    <source>
        <dbReference type="ARBA" id="ARBA00010790"/>
    </source>
</evidence>
<protein>
    <recommendedName>
        <fullName evidence="2">Glucose-methanol-choline oxidoreductase C-terminal domain-containing protein</fullName>
    </recommendedName>
</protein>
<dbReference type="InterPro" id="IPR012132">
    <property type="entry name" value="GMC_OxRdtase"/>
</dbReference>
<dbReference type="AlphaFoldDB" id="A0A7R9CUE1"/>
<name>A0A7R9CUE1_TIMPO</name>